<dbReference type="SUPFAM" id="SSF51182">
    <property type="entry name" value="RmlC-like cupins"/>
    <property type="match status" value="1"/>
</dbReference>
<dbReference type="AlphaFoldDB" id="A0A9Q1QZP0"/>
<comment type="similarity">
    <text evidence="6">Belongs to the protein kinase superfamily. STE Ser/Thr protein kinase family. MAP kinase kinase subfamily.</text>
</comment>
<evidence type="ECO:0000256" key="6">
    <source>
        <dbReference type="ARBA" id="ARBA00038035"/>
    </source>
</evidence>
<keyword evidence="4" id="KW-0418">Kinase</keyword>
<keyword evidence="1" id="KW-0723">Serine/threonine-protein kinase</keyword>
<keyword evidence="2" id="KW-0808">Transferase</keyword>
<dbReference type="PROSITE" id="PS00107">
    <property type="entry name" value="PROTEIN_KINASE_ATP"/>
    <property type="match status" value="1"/>
</dbReference>
<dbReference type="SMART" id="SM00220">
    <property type="entry name" value="S_TKc"/>
    <property type="match status" value="1"/>
</dbReference>
<dbReference type="FunFam" id="3.30.200.20:FF:000265">
    <property type="entry name" value="Mitogen-activated protein kinase kinase 6"/>
    <property type="match status" value="1"/>
</dbReference>
<dbReference type="GO" id="GO:0005524">
    <property type="term" value="F:ATP binding"/>
    <property type="evidence" value="ECO:0007669"/>
    <property type="project" value="UniProtKB-UniRule"/>
</dbReference>
<dbReference type="PANTHER" id="PTHR48013">
    <property type="entry name" value="DUAL SPECIFICITY MITOGEN-ACTIVATED PROTEIN KINASE KINASE 5-RELATED"/>
    <property type="match status" value="1"/>
</dbReference>
<evidence type="ECO:0000259" key="9">
    <source>
        <dbReference type="PROSITE" id="PS50011"/>
    </source>
</evidence>
<dbReference type="SUPFAM" id="SSF56112">
    <property type="entry name" value="Protein kinase-like (PK-like)"/>
    <property type="match status" value="1"/>
</dbReference>
<dbReference type="GO" id="GO:0004674">
    <property type="term" value="F:protein serine/threonine kinase activity"/>
    <property type="evidence" value="ECO:0007669"/>
    <property type="project" value="UniProtKB-KW"/>
</dbReference>
<dbReference type="Proteomes" id="UP001152561">
    <property type="component" value="Unassembled WGS sequence"/>
</dbReference>
<evidence type="ECO:0000256" key="7">
    <source>
        <dbReference type="ARBA" id="ARBA00038999"/>
    </source>
</evidence>
<comment type="caution">
    <text evidence="10">The sequence shown here is derived from an EMBL/GenBank/DDBJ whole genome shotgun (WGS) entry which is preliminary data.</text>
</comment>
<dbReference type="InterPro" id="IPR008271">
    <property type="entry name" value="Ser/Thr_kinase_AS"/>
</dbReference>
<dbReference type="PROSITE" id="PS00108">
    <property type="entry name" value="PROTEIN_KINASE_ST"/>
    <property type="match status" value="1"/>
</dbReference>
<evidence type="ECO:0000256" key="8">
    <source>
        <dbReference type="PROSITE-ProRule" id="PRU10141"/>
    </source>
</evidence>
<keyword evidence="3 8" id="KW-0547">Nucleotide-binding</keyword>
<evidence type="ECO:0000256" key="1">
    <source>
        <dbReference type="ARBA" id="ARBA00022527"/>
    </source>
</evidence>
<dbReference type="InterPro" id="IPR017441">
    <property type="entry name" value="Protein_kinase_ATP_BS"/>
</dbReference>
<dbReference type="GO" id="GO:0004848">
    <property type="term" value="F:ureidoglycolate hydrolase activity"/>
    <property type="evidence" value="ECO:0007669"/>
    <property type="project" value="InterPro"/>
</dbReference>
<dbReference type="Gene3D" id="1.10.510.10">
    <property type="entry name" value="Transferase(Phosphotransferase) domain 1"/>
    <property type="match status" value="1"/>
</dbReference>
<dbReference type="GO" id="GO:0051707">
    <property type="term" value="P:response to other organism"/>
    <property type="evidence" value="ECO:0007669"/>
    <property type="project" value="UniProtKB-ARBA"/>
</dbReference>
<dbReference type="GO" id="GO:0004708">
    <property type="term" value="F:MAP kinase kinase activity"/>
    <property type="evidence" value="ECO:0007669"/>
    <property type="project" value="UniProtKB-EC"/>
</dbReference>
<dbReference type="InterPro" id="IPR011009">
    <property type="entry name" value="Kinase-like_dom_sf"/>
</dbReference>
<gene>
    <name evidence="10" type="ORF">K7X08_034411</name>
</gene>
<dbReference type="EMBL" id="JAJAGQ010000018">
    <property type="protein sequence ID" value="KAJ8536010.1"/>
    <property type="molecule type" value="Genomic_DNA"/>
</dbReference>
<dbReference type="InterPro" id="IPR000719">
    <property type="entry name" value="Prot_kinase_dom"/>
</dbReference>
<dbReference type="PANTHER" id="PTHR48013:SF32">
    <property type="entry name" value="MITOGEN-ACTIVATED PROTEIN KINASE KINASE 2-LIKE"/>
    <property type="match status" value="1"/>
</dbReference>
<name>A0A9Q1QZP0_9SOLA</name>
<sequence>MQLNDQSLGFSKISRHANVTQCLGSIGGSVWYLGVAKPSIVDPADIKGAMGAEIVQSHCGHFYEVQTSRISGPKFIKPNNSTWDAGPLFTYSTINFYNLEVNNTNIIFYCLFSLITLTLYIESFNLPSDTKEIDLQFSLEDLETIKVIGKGSGGVVQLVHHKWVGTLFALKVIQMNIQEEIRKQIVQELKINQASQCPHVVVCYHSFYHNGAIYLVGVLQGLVYLHHERHVIHRDIKQSNLLVNHKGEVKITDFGVSAMLASSMGQRDTFVGTYNYMAPERISGSTYDYKSDIWSLGMVILECAIGRFPYIQSEDQQGRPSFYELLEAIVSSPPPSAPQINFPQSSGHLFLLAFKRIQGIDLQLWTFCLSIWCSSGQVSTSILIPKRKRKGATNSPPTQALRSVVKTKKKMNRCVYQQTALVGCVGVGEIRWGDISVSDGVVCPKPRRIGLFNSSYVQPNEPIRPSRFLQINNQQSEACDMKAGTELLDIILTKGNYDMETPNFDMASSPPFFFGSPPSRASNPVIQDSEFSNNNFVPILAIPGGGAAPSPPPPSASPHKKGGCAPVKFGITPAAVRIEGFNCRSSISAVA</sequence>
<dbReference type="InterPro" id="IPR024060">
    <property type="entry name" value="Ureidoglycolate_lyase_dom_sf"/>
</dbReference>
<dbReference type="Gene3D" id="3.30.200.20">
    <property type="entry name" value="Phosphorylase Kinase, domain 1"/>
    <property type="match status" value="1"/>
</dbReference>
<feature type="binding site" evidence="8">
    <location>
        <position position="171"/>
    </location>
    <ligand>
        <name>ATP</name>
        <dbReference type="ChEBI" id="CHEBI:30616"/>
    </ligand>
</feature>
<keyword evidence="11" id="KW-1185">Reference proteome</keyword>
<dbReference type="Gene3D" id="2.60.120.480">
    <property type="entry name" value="Ureidoglycolate hydrolase"/>
    <property type="match status" value="1"/>
</dbReference>
<dbReference type="OrthoDB" id="10252354at2759"/>
<keyword evidence="5 8" id="KW-0067">ATP-binding</keyword>
<evidence type="ECO:0000313" key="10">
    <source>
        <dbReference type="EMBL" id="KAJ8536010.1"/>
    </source>
</evidence>
<evidence type="ECO:0000256" key="3">
    <source>
        <dbReference type="ARBA" id="ARBA00022741"/>
    </source>
</evidence>
<dbReference type="PROSITE" id="PS50011">
    <property type="entry name" value="PROTEIN_KINASE_DOM"/>
    <property type="match status" value="1"/>
</dbReference>
<organism evidence="10 11">
    <name type="scientific">Anisodus acutangulus</name>
    <dbReference type="NCBI Taxonomy" id="402998"/>
    <lineage>
        <taxon>Eukaryota</taxon>
        <taxon>Viridiplantae</taxon>
        <taxon>Streptophyta</taxon>
        <taxon>Embryophyta</taxon>
        <taxon>Tracheophyta</taxon>
        <taxon>Spermatophyta</taxon>
        <taxon>Magnoliopsida</taxon>
        <taxon>eudicotyledons</taxon>
        <taxon>Gunneridae</taxon>
        <taxon>Pentapetalae</taxon>
        <taxon>asterids</taxon>
        <taxon>lamiids</taxon>
        <taxon>Solanales</taxon>
        <taxon>Solanaceae</taxon>
        <taxon>Solanoideae</taxon>
        <taxon>Hyoscyameae</taxon>
        <taxon>Anisodus</taxon>
    </lineage>
</organism>
<evidence type="ECO:0000313" key="11">
    <source>
        <dbReference type="Proteomes" id="UP001152561"/>
    </source>
</evidence>
<proteinExistence type="inferred from homology"/>
<accession>A0A9Q1QZP0</accession>
<evidence type="ECO:0000256" key="5">
    <source>
        <dbReference type="ARBA" id="ARBA00022840"/>
    </source>
</evidence>
<dbReference type="InterPro" id="IPR011051">
    <property type="entry name" value="RmlC_Cupin_sf"/>
</dbReference>
<dbReference type="EC" id="2.7.12.2" evidence="7"/>
<protein>
    <recommendedName>
        <fullName evidence="7">mitogen-activated protein kinase kinase</fullName>
        <ecNumber evidence="7">2.7.12.2</ecNumber>
    </recommendedName>
</protein>
<evidence type="ECO:0000256" key="2">
    <source>
        <dbReference type="ARBA" id="ARBA00022679"/>
    </source>
</evidence>
<dbReference type="Pfam" id="PF00069">
    <property type="entry name" value="Pkinase"/>
    <property type="match status" value="1"/>
</dbReference>
<evidence type="ECO:0000256" key="4">
    <source>
        <dbReference type="ARBA" id="ARBA00022777"/>
    </source>
</evidence>
<feature type="domain" description="Protein kinase" evidence="9">
    <location>
        <begin position="142"/>
        <end position="405"/>
    </location>
</feature>
<reference evidence="11" key="1">
    <citation type="journal article" date="2023" name="Proc. Natl. Acad. Sci. U.S.A.">
        <title>Genomic and structural basis for evolution of tropane alkaloid biosynthesis.</title>
        <authorList>
            <person name="Wanga Y.-J."/>
            <person name="Taina T."/>
            <person name="Yua J.-Y."/>
            <person name="Lia J."/>
            <person name="Xua B."/>
            <person name="Chenc J."/>
            <person name="D'Auriad J.C."/>
            <person name="Huanga J.-P."/>
            <person name="Huanga S.-X."/>
        </authorList>
    </citation>
    <scope>NUCLEOTIDE SEQUENCE [LARGE SCALE GENOMIC DNA]</scope>
    <source>
        <strain evidence="11">cv. KIB-2019</strain>
    </source>
</reference>